<reference evidence="1" key="1">
    <citation type="submission" date="2021-06" db="EMBL/GenBank/DDBJ databases">
        <authorList>
            <person name="Hodson N. C."/>
            <person name="Mongue J. A."/>
            <person name="Jaron S. K."/>
        </authorList>
    </citation>
    <scope>NUCLEOTIDE SEQUENCE</scope>
</reference>
<dbReference type="Proteomes" id="UP000708208">
    <property type="component" value="Unassembled WGS sequence"/>
</dbReference>
<comment type="caution">
    <text evidence="1">The sequence shown here is derived from an EMBL/GenBank/DDBJ whole genome shotgun (WGS) entry which is preliminary data.</text>
</comment>
<dbReference type="EMBL" id="CAJVCH010535872">
    <property type="protein sequence ID" value="CAG7825343.1"/>
    <property type="molecule type" value="Genomic_DNA"/>
</dbReference>
<accession>A0A8J2PLV1</accession>
<keyword evidence="2" id="KW-1185">Reference proteome</keyword>
<evidence type="ECO:0000313" key="2">
    <source>
        <dbReference type="Proteomes" id="UP000708208"/>
    </source>
</evidence>
<protein>
    <submittedName>
        <fullName evidence="1">Uncharacterized protein</fullName>
    </submittedName>
</protein>
<proteinExistence type="predicted"/>
<gene>
    <name evidence="1" type="ORF">AFUS01_LOCUS35457</name>
</gene>
<name>A0A8J2PLV1_9HEXA</name>
<dbReference type="AlphaFoldDB" id="A0A8J2PLV1"/>
<evidence type="ECO:0000313" key="1">
    <source>
        <dbReference type="EMBL" id="CAG7825343.1"/>
    </source>
</evidence>
<feature type="non-terminal residue" evidence="1">
    <location>
        <position position="1"/>
    </location>
</feature>
<sequence length="84" mass="9590">GWSFDHNFLKIFLKSVLHLIPEESIIMSRTPSITKFPCSQDAIRIQAQGKGEVQGQCRRFSVDPQLTNFEILRNIIGRAFDLKG</sequence>
<dbReference type="OrthoDB" id="10264062at2759"/>
<organism evidence="1 2">
    <name type="scientific">Allacma fusca</name>
    <dbReference type="NCBI Taxonomy" id="39272"/>
    <lineage>
        <taxon>Eukaryota</taxon>
        <taxon>Metazoa</taxon>
        <taxon>Ecdysozoa</taxon>
        <taxon>Arthropoda</taxon>
        <taxon>Hexapoda</taxon>
        <taxon>Collembola</taxon>
        <taxon>Symphypleona</taxon>
        <taxon>Sminthuridae</taxon>
        <taxon>Allacma</taxon>
    </lineage>
</organism>
<feature type="non-terminal residue" evidence="1">
    <location>
        <position position="84"/>
    </location>
</feature>